<accession>A0A344L6U4</accession>
<organism evidence="2 3">
    <name type="scientific">Amycolatopsis albispora</name>
    <dbReference type="NCBI Taxonomy" id="1804986"/>
    <lineage>
        <taxon>Bacteria</taxon>
        <taxon>Bacillati</taxon>
        <taxon>Actinomycetota</taxon>
        <taxon>Actinomycetes</taxon>
        <taxon>Pseudonocardiales</taxon>
        <taxon>Pseudonocardiaceae</taxon>
        <taxon>Amycolatopsis</taxon>
    </lineage>
</organism>
<dbReference type="KEGG" id="aab:A4R43_15570"/>
<dbReference type="InterPro" id="IPR007055">
    <property type="entry name" value="BON_dom"/>
</dbReference>
<name>A0A344L6U4_9PSEU</name>
<feature type="domain" description="BON" evidence="1">
    <location>
        <begin position="13"/>
        <end position="75"/>
    </location>
</feature>
<dbReference type="Gene3D" id="3.40.1520.20">
    <property type="match status" value="1"/>
</dbReference>
<dbReference type="OrthoDB" id="4474880at2"/>
<dbReference type="AlphaFoldDB" id="A0A344L6U4"/>
<evidence type="ECO:0000259" key="1">
    <source>
        <dbReference type="Pfam" id="PF04972"/>
    </source>
</evidence>
<evidence type="ECO:0000313" key="3">
    <source>
        <dbReference type="Proteomes" id="UP000250434"/>
    </source>
</evidence>
<dbReference type="Pfam" id="PF04972">
    <property type="entry name" value="BON"/>
    <property type="match status" value="1"/>
</dbReference>
<sequence>MTEHAEDVPQYWAARLRRAIAEDERTTELGVRVDIRGGHVHLSGEVACEARRAELEQVVHEHAPDLRVHNDLRVSAVGEPASREELR</sequence>
<dbReference type="EMBL" id="CP015163">
    <property type="protein sequence ID" value="AXB43768.1"/>
    <property type="molecule type" value="Genomic_DNA"/>
</dbReference>
<evidence type="ECO:0000313" key="2">
    <source>
        <dbReference type="EMBL" id="AXB43768.1"/>
    </source>
</evidence>
<dbReference type="Proteomes" id="UP000250434">
    <property type="component" value="Chromosome"/>
</dbReference>
<dbReference type="RefSeq" id="WP_113693004.1">
    <property type="nucleotide sequence ID" value="NZ_CP015163.1"/>
</dbReference>
<proteinExistence type="predicted"/>
<gene>
    <name evidence="2" type="ORF">A4R43_15570</name>
</gene>
<protein>
    <submittedName>
        <fullName evidence="2">Phospholipid-binding protein</fullName>
    </submittedName>
</protein>
<keyword evidence="3" id="KW-1185">Reference proteome</keyword>
<reference evidence="2 3" key="1">
    <citation type="submission" date="2016-04" db="EMBL/GenBank/DDBJ databases">
        <title>Complete genome sequence and analysis of deep-sea sediment isolate, Amycolatopsis sp. WP1.</title>
        <authorList>
            <person name="Wang H."/>
            <person name="Chen S."/>
            <person name="Wu Q."/>
        </authorList>
    </citation>
    <scope>NUCLEOTIDE SEQUENCE [LARGE SCALE GENOMIC DNA]</scope>
    <source>
        <strain evidence="2 3">WP1</strain>
    </source>
</reference>